<feature type="compositionally biased region" description="Basic and acidic residues" evidence="3">
    <location>
        <begin position="214"/>
        <end position="225"/>
    </location>
</feature>
<feature type="compositionally biased region" description="Polar residues" evidence="3">
    <location>
        <begin position="386"/>
        <end position="395"/>
    </location>
</feature>
<feature type="compositionally biased region" description="Basic residues" evidence="3">
    <location>
        <begin position="230"/>
        <end position="240"/>
    </location>
</feature>
<evidence type="ECO:0000256" key="1">
    <source>
        <dbReference type="ARBA" id="ARBA00004123"/>
    </source>
</evidence>
<evidence type="ECO:0000313" key="4">
    <source>
        <dbReference type="EMBL" id="KAG2227282.1"/>
    </source>
</evidence>
<feature type="compositionally biased region" description="Basic and acidic residues" evidence="3">
    <location>
        <begin position="411"/>
        <end position="435"/>
    </location>
</feature>
<dbReference type="PROSITE" id="PS00354">
    <property type="entry name" value="HMGI_Y"/>
    <property type="match status" value="1"/>
</dbReference>
<evidence type="ECO:0000313" key="5">
    <source>
        <dbReference type="Proteomes" id="UP000646827"/>
    </source>
</evidence>
<dbReference type="AlphaFoldDB" id="A0A8H7SDG6"/>
<evidence type="ECO:0000256" key="3">
    <source>
        <dbReference type="SAM" id="MobiDB-lite"/>
    </source>
</evidence>
<dbReference type="OrthoDB" id="8959848at2759"/>
<organism evidence="4 5">
    <name type="scientific">Circinella minor</name>
    <dbReference type="NCBI Taxonomy" id="1195481"/>
    <lineage>
        <taxon>Eukaryota</taxon>
        <taxon>Fungi</taxon>
        <taxon>Fungi incertae sedis</taxon>
        <taxon>Mucoromycota</taxon>
        <taxon>Mucoromycotina</taxon>
        <taxon>Mucoromycetes</taxon>
        <taxon>Mucorales</taxon>
        <taxon>Lichtheimiaceae</taxon>
        <taxon>Circinella</taxon>
    </lineage>
</organism>
<gene>
    <name evidence="4" type="ORF">INT45_008526</name>
</gene>
<name>A0A8H7SDG6_9FUNG</name>
<dbReference type="SMART" id="SM00384">
    <property type="entry name" value="AT_hook"/>
    <property type="match status" value="7"/>
</dbReference>
<dbReference type="EMBL" id="JAEPRB010000009">
    <property type="protein sequence ID" value="KAG2227282.1"/>
    <property type="molecule type" value="Genomic_DNA"/>
</dbReference>
<feature type="compositionally biased region" description="Basic residues" evidence="3">
    <location>
        <begin position="121"/>
        <end position="131"/>
    </location>
</feature>
<feature type="compositionally biased region" description="Basic residues" evidence="3">
    <location>
        <begin position="310"/>
        <end position="319"/>
    </location>
</feature>
<comment type="caution">
    <text evidence="4">The sequence shown here is derived from an EMBL/GenBank/DDBJ whole genome shotgun (WGS) entry which is preliminary data.</text>
</comment>
<comment type="subcellular location">
    <subcellularLocation>
        <location evidence="1">Nucleus</location>
    </subcellularLocation>
</comment>
<proteinExistence type="predicted"/>
<feature type="compositionally biased region" description="Basic residues" evidence="3">
    <location>
        <begin position="81"/>
        <end position="107"/>
    </location>
</feature>
<dbReference type="PRINTS" id="PR00929">
    <property type="entry name" value="ATHOOK"/>
</dbReference>
<feature type="compositionally biased region" description="Polar residues" evidence="3">
    <location>
        <begin position="242"/>
        <end position="253"/>
    </location>
</feature>
<feature type="compositionally biased region" description="Basic and acidic residues" evidence="3">
    <location>
        <begin position="132"/>
        <end position="149"/>
    </location>
</feature>
<dbReference type="InterPro" id="IPR000637">
    <property type="entry name" value="HMGI/Y_DNA-bd_CS"/>
</dbReference>
<evidence type="ECO:0000256" key="2">
    <source>
        <dbReference type="ARBA" id="ARBA00023242"/>
    </source>
</evidence>
<feature type="compositionally biased region" description="Low complexity" evidence="3">
    <location>
        <begin position="254"/>
        <end position="263"/>
    </location>
</feature>
<dbReference type="InterPro" id="IPR017956">
    <property type="entry name" value="AT_hook_DNA-bd_motif"/>
</dbReference>
<accession>A0A8H7SDG6</accession>
<protein>
    <submittedName>
        <fullName evidence="4">Uncharacterized protein</fullName>
    </submittedName>
</protein>
<keyword evidence="2" id="KW-0539">Nucleus</keyword>
<sequence>MTDTFESVLSTCDIMGSVTSTTISPTILITNSREDSINNDNAITTPATTNNDIIEESSTTAEAEGELAEEGETTEMTIVIKRKRGRPRKNIIKPKVSTGRKRGRPPKVKNTIVTEPSTIIKRPRGRPKKVVSHQDDNKEQRSVLKKESDQIVQRKRGRPTKIKRSPGRPRKLKTESNETTVSTTTKSTVINKSHSSTKKSGTTTKRGRPKQPKLKLDDKKQEKNDATILKIKRGRGRPPKTKMSSDQASNDTNELQQQKSSLLLKEEDGGVNPNNLVQDNHGDVSGENIKRKRGRPKKQVTDNMEPVEKKIKRGRGRPKKQSDTDVDDGNGDLVTAESQSNTLEKEDKNNNTMEMNDSSSDAITKGLEIGTNKDNESTAIVSLIKSANDTNTTTPLPMENEIPKIIVTNEKGSDRIYESSKKKRSKSSDIEDDNKKRAKTFQ</sequence>
<feature type="compositionally biased region" description="Basic residues" evidence="3">
    <location>
        <begin position="153"/>
        <end position="171"/>
    </location>
</feature>
<feature type="region of interest" description="Disordered" evidence="3">
    <location>
        <begin position="81"/>
        <end position="361"/>
    </location>
</feature>
<keyword evidence="5" id="KW-1185">Reference proteome</keyword>
<dbReference type="GO" id="GO:0006355">
    <property type="term" value="P:regulation of DNA-templated transcription"/>
    <property type="evidence" value="ECO:0007669"/>
    <property type="project" value="InterPro"/>
</dbReference>
<dbReference type="GO" id="GO:0003677">
    <property type="term" value="F:DNA binding"/>
    <property type="evidence" value="ECO:0007669"/>
    <property type="project" value="InterPro"/>
</dbReference>
<reference evidence="4 5" key="1">
    <citation type="submission" date="2020-12" db="EMBL/GenBank/DDBJ databases">
        <title>Metabolic potential, ecology and presence of endohyphal bacteria is reflected in genomic diversity of Mucoromycotina.</title>
        <authorList>
            <person name="Muszewska A."/>
            <person name="Okrasinska A."/>
            <person name="Steczkiewicz K."/>
            <person name="Drgas O."/>
            <person name="Orlowska M."/>
            <person name="Perlinska-Lenart U."/>
            <person name="Aleksandrzak-Piekarczyk T."/>
            <person name="Szatraj K."/>
            <person name="Zielenkiewicz U."/>
            <person name="Pilsyk S."/>
            <person name="Malc E."/>
            <person name="Mieczkowski P."/>
            <person name="Kruszewska J.S."/>
            <person name="Biernat P."/>
            <person name="Pawlowska J."/>
        </authorList>
    </citation>
    <scope>NUCLEOTIDE SEQUENCE [LARGE SCALE GENOMIC DNA]</scope>
    <source>
        <strain evidence="4 5">CBS 142.35</strain>
    </source>
</reference>
<dbReference type="Pfam" id="PF02178">
    <property type="entry name" value="AT_hook"/>
    <property type="match status" value="6"/>
</dbReference>
<dbReference type="Proteomes" id="UP000646827">
    <property type="component" value="Unassembled WGS sequence"/>
</dbReference>
<dbReference type="GO" id="GO:0005634">
    <property type="term" value="C:nucleus"/>
    <property type="evidence" value="ECO:0007669"/>
    <property type="project" value="UniProtKB-SubCell"/>
</dbReference>
<feature type="compositionally biased region" description="Low complexity" evidence="3">
    <location>
        <begin position="177"/>
        <end position="204"/>
    </location>
</feature>
<feature type="compositionally biased region" description="Polar residues" evidence="3">
    <location>
        <begin position="350"/>
        <end position="361"/>
    </location>
</feature>
<feature type="region of interest" description="Disordered" evidence="3">
    <location>
        <begin position="386"/>
        <end position="442"/>
    </location>
</feature>